<dbReference type="EC" id="5.3.3.1" evidence="11"/>
<dbReference type="EC" id="1.1.3.6" evidence="13"/>
<keyword evidence="9" id="KW-0753">Steroid metabolism</keyword>
<keyword evidence="10" id="KW-0413">Isomerase</keyword>
<evidence type="ECO:0000259" key="16">
    <source>
        <dbReference type="Pfam" id="PF00732"/>
    </source>
</evidence>
<keyword evidence="8" id="KW-1207">Sterol metabolism</keyword>
<evidence type="ECO:0000256" key="14">
    <source>
        <dbReference type="ARBA" id="ARBA00049744"/>
    </source>
</evidence>
<evidence type="ECO:0000256" key="15">
    <source>
        <dbReference type="ARBA" id="ARBA00049778"/>
    </source>
</evidence>
<evidence type="ECO:0000256" key="4">
    <source>
        <dbReference type="ARBA" id="ARBA00022630"/>
    </source>
</evidence>
<keyword evidence="4" id="KW-0285">Flavoprotein</keyword>
<evidence type="ECO:0000256" key="6">
    <source>
        <dbReference type="ARBA" id="ARBA00023002"/>
    </source>
</evidence>
<organism evidence="18 19">
    <name type="scientific">Georgenia halophila</name>
    <dbReference type="NCBI Taxonomy" id="620889"/>
    <lineage>
        <taxon>Bacteria</taxon>
        <taxon>Bacillati</taxon>
        <taxon>Actinomycetota</taxon>
        <taxon>Actinomycetes</taxon>
        <taxon>Micrococcales</taxon>
        <taxon>Bogoriellaceae</taxon>
        <taxon>Georgenia</taxon>
    </lineage>
</organism>
<comment type="cofactor">
    <cofactor evidence="1">
        <name>FAD</name>
        <dbReference type="ChEBI" id="CHEBI:57692"/>
    </cofactor>
</comment>
<name>A0ABP8LLH4_9MICO</name>
<dbReference type="InterPro" id="IPR000172">
    <property type="entry name" value="GMC_OxRdtase_N"/>
</dbReference>
<feature type="domain" description="Glucose-methanol-choline oxidoreductase N-terminal" evidence="16">
    <location>
        <begin position="30"/>
        <end position="282"/>
    </location>
</feature>
<dbReference type="Pfam" id="PF05199">
    <property type="entry name" value="GMC_oxred_C"/>
    <property type="match status" value="1"/>
</dbReference>
<evidence type="ECO:0000259" key="17">
    <source>
        <dbReference type="Pfam" id="PF05199"/>
    </source>
</evidence>
<dbReference type="InterPro" id="IPR052542">
    <property type="entry name" value="Cholesterol_Oxidase"/>
</dbReference>
<dbReference type="PANTHER" id="PTHR47470:SF1">
    <property type="entry name" value="FAD-DEPENDENT OXIDOREDUCTASE 2 FAD BINDING DOMAIN-CONTAINING PROTEIN"/>
    <property type="match status" value="1"/>
</dbReference>
<keyword evidence="3" id="KW-0153">Cholesterol metabolism</keyword>
<gene>
    <name evidence="18" type="ORF">GCM10023169_34140</name>
</gene>
<evidence type="ECO:0000256" key="12">
    <source>
        <dbReference type="ARBA" id="ARBA00049645"/>
    </source>
</evidence>
<sequence>MPGCRVSIVGRVNATPDRVDAIVVGSGFGGAVTAARLAQAGFSVTVLERGRRWRPGEFPRKPDLKTGWLWQVDGGLYDIRWLDRMGTVQGAGWGGGSLVYANVFARPAESSLAGRWPPELRRDELDPYYDLAAHMLDVRPVPEDPGTGRLPDRTRLWDSVVEQMEISPSTVRPNVAVRFGDPETWAPNRHGVQQRGCAFVGECVLGCNHGAKASLDLNYLAVAERAGTQAVTDAEVRRIESDGDGWAVLVGDPAEPGRPLVRHTARHLFLAAGAVATTELLLQARDTEGTMPLLSRRLGHGFSGNGDFLALSNIRGATGDLTTGPTITTTTVLDVFERSRPVWFQVQDGAVPPAVLGLLDVLLPFPRLRRWLRAVRRYDVRKNMALLSMGHDAGEGVLALDERNRVNLRWRNRRQARLYRAEERVGPAVARFFGSPVRSALTWSLLRRAVTVHPLGGVPSGPDAESAVVDGKRQVHGYPGLYVMDGSVIPASTGVNPSATILASAERSIERIVRDMTGDPDWRAPEWPDVRPRPVPEDAAFAWMAERRTATAGDGVRFAERMRPLDVGGPALRLDGHIRSLDRFRADPQHRIPVRGTLELDVLGGAHGVDGTLALFPHEDAVLMRYELALTDHDGRPWTVTGTKRQLRRGPTARLRALTRLHLQLSSPGRESRRAVLVLDAHDVRRLGLSLRGEGFTAGRRIAALGKFAGFFAVRAAAGAVRRERGPVRP</sequence>
<dbReference type="Gene3D" id="3.50.50.60">
    <property type="entry name" value="FAD/NAD(P)-binding domain"/>
    <property type="match status" value="1"/>
</dbReference>
<evidence type="ECO:0000256" key="2">
    <source>
        <dbReference type="ARBA" id="ARBA00010790"/>
    </source>
</evidence>
<dbReference type="InterPro" id="IPR007867">
    <property type="entry name" value="GMC_OxRtase_C"/>
</dbReference>
<dbReference type="Gene3D" id="3.30.410.10">
    <property type="entry name" value="Cholesterol Oxidase, domain 2"/>
    <property type="match status" value="1"/>
</dbReference>
<evidence type="ECO:0000256" key="1">
    <source>
        <dbReference type="ARBA" id="ARBA00001974"/>
    </source>
</evidence>
<evidence type="ECO:0000256" key="7">
    <source>
        <dbReference type="ARBA" id="ARBA00023098"/>
    </source>
</evidence>
<evidence type="ECO:0000256" key="11">
    <source>
        <dbReference type="ARBA" id="ARBA00038856"/>
    </source>
</evidence>
<dbReference type="InterPro" id="IPR036188">
    <property type="entry name" value="FAD/NAD-bd_sf"/>
</dbReference>
<dbReference type="EMBL" id="BAABGN010000013">
    <property type="protein sequence ID" value="GAA4430582.1"/>
    <property type="molecule type" value="Genomic_DNA"/>
</dbReference>
<evidence type="ECO:0000313" key="18">
    <source>
        <dbReference type="EMBL" id="GAA4430582.1"/>
    </source>
</evidence>
<reference evidence="19" key="1">
    <citation type="journal article" date="2019" name="Int. J. Syst. Evol. Microbiol.">
        <title>The Global Catalogue of Microorganisms (GCM) 10K type strain sequencing project: providing services to taxonomists for standard genome sequencing and annotation.</title>
        <authorList>
            <consortium name="The Broad Institute Genomics Platform"/>
            <consortium name="The Broad Institute Genome Sequencing Center for Infectious Disease"/>
            <person name="Wu L."/>
            <person name="Ma J."/>
        </authorList>
    </citation>
    <scope>NUCLEOTIDE SEQUENCE [LARGE SCALE GENOMIC DNA]</scope>
    <source>
        <strain evidence="19">JCM 17810</strain>
    </source>
</reference>
<proteinExistence type="inferred from homology"/>
<comment type="pathway">
    <text evidence="12">Steroid metabolism; cholesterol degradation.</text>
</comment>
<dbReference type="PANTHER" id="PTHR47470">
    <property type="entry name" value="CHOLESTEROL OXIDASE"/>
    <property type="match status" value="1"/>
</dbReference>
<keyword evidence="5" id="KW-0274">FAD</keyword>
<evidence type="ECO:0000256" key="9">
    <source>
        <dbReference type="ARBA" id="ARBA00023221"/>
    </source>
</evidence>
<feature type="domain" description="Glucose-methanol-choline oxidoreductase C-terminal" evidence="17">
    <location>
        <begin position="443"/>
        <end position="505"/>
    </location>
</feature>
<keyword evidence="7" id="KW-0443">Lipid metabolism</keyword>
<evidence type="ECO:0000256" key="13">
    <source>
        <dbReference type="ARBA" id="ARBA00049723"/>
    </source>
</evidence>
<dbReference type="Pfam" id="PF00732">
    <property type="entry name" value="GMC_oxred_N"/>
    <property type="match status" value="1"/>
</dbReference>
<evidence type="ECO:0000256" key="3">
    <source>
        <dbReference type="ARBA" id="ARBA00022548"/>
    </source>
</evidence>
<protein>
    <recommendedName>
        <fullName evidence="14">Cholesterol oxidase</fullName>
        <ecNumber evidence="13">1.1.3.6</ecNumber>
        <ecNumber evidence="11">5.3.3.1</ecNumber>
    </recommendedName>
    <alternativeName>
        <fullName evidence="15">Cholesterol isomerase</fullName>
    </alternativeName>
</protein>
<evidence type="ECO:0000256" key="10">
    <source>
        <dbReference type="ARBA" id="ARBA00023235"/>
    </source>
</evidence>
<evidence type="ECO:0000256" key="8">
    <source>
        <dbReference type="ARBA" id="ARBA00023166"/>
    </source>
</evidence>
<evidence type="ECO:0000313" key="19">
    <source>
        <dbReference type="Proteomes" id="UP001500622"/>
    </source>
</evidence>
<keyword evidence="19" id="KW-1185">Reference proteome</keyword>
<dbReference type="SUPFAM" id="SSF51905">
    <property type="entry name" value="FAD/NAD(P)-binding domain"/>
    <property type="match status" value="1"/>
</dbReference>
<evidence type="ECO:0000256" key="5">
    <source>
        <dbReference type="ARBA" id="ARBA00022827"/>
    </source>
</evidence>
<keyword evidence="6" id="KW-0560">Oxidoreductase</keyword>
<accession>A0ABP8LLH4</accession>
<comment type="similarity">
    <text evidence="2">Belongs to the GMC oxidoreductase family.</text>
</comment>
<comment type="caution">
    <text evidence="18">The sequence shown here is derived from an EMBL/GenBank/DDBJ whole genome shotgun (WGS) entry which is preliminary data.</text>
</comment>
<dbReference type="Proteomes" id="UP001500622">
    <property type="component" value="Unassembled WGS sequence"/>
</dbReference>